<dbReference type="InterPro" id="IPR000415">
    <property type="entry name" value="Nitroreductase-like"/>
</dbReference>
<dbReference type="Pfam" id="PF00881">
    <property type="entry name" value="Nitroreductase"/>
    <property type="match status" value="1"/>
</dbReference>
<dbReference type="NCBIfam" id="TIGR03605">
    <property type="entry name" value="antibiot_sagB"/>
    <property type="match status" value="1"/>
</dbReference>
<evidence type="ECO:0000313" key="2">
    <source>
        <dbReference type="EMBL" id="MBF8437936.1"/>
    </source>
</evidence>
<sequence>MRAELIEKKGILVISFCIIMLVMAGAFQSVSAGEDVELPEVEFRDSELGELIFYRSSVRQFEDREVELEKVAEILWSTIGITVDGVTGPTRAAPSAGATDPLSIYLVAGQVGGLEPGVYRYLSEDESLEIVAEGDRSQELAAVALNQQAIEAAPFSIVIAADYQRTTGRYGERGRRYVEIEAGAAAQNANLMAENLGLKGVWIGAFQDSQVQEVLGGIEEPLIIMPLGYPGNNFSL</sequence>
<dbReference type="CDD" id="cd02142">
    <property type="entry name" value="McbC_SagB-like_oxidoreductase"/>
    <property type="match status" value="1"/>
</dbReference>
<organism evidence="2 3">
    <name type="scientific">Halonatronomonas betaini</name>
    <dbReference type="NCBI Taxonomy" id="2778430"/>
    <lineage>
        <taxon>Bacteria</taxon>
        <taxon>Bacillati</taxon>
        <taxon>Bacillota</taxon>
        <taxon>Clostridia</taxon>
        <taxon>Halanaerobiales</taxon>
        <taxon>Halarsenatibacteraceae</taxon>
        <taxon>Halonatronomonas</taxon>
    </lineage>
</organism>
<dbReference type="InterPro" id="IPR029479">
    <property type="entry name" value="Nitroreductase"/>
</dbReference>
<dbReference type="SUPFAM" id="SSF55469">
    <property type="entry name" value="FMN-dependent nitroreductase-like"/>
    <property type="match status" value="1"/>
</dbReference>
<evidence type="ECO:0000259" key="1">
    <source>
        <dbReference type="Pfam" id="PF00881"/>
    </source>
</evidence>
<reference evidence="2" key="1">
    <citation type="submission" date="2020-11" db="EMBL/GenBank/DDBJ databases">
        <title>Halonatronomonas betainensis gen. nov., sp. nov. a novel haloalkaliphilic representative of the family Halanaerobiacae capable of betaine degradation.</title>
        <authorList>
            <person name="Boltyanskaya Y."/>
            <person name="Kevbrin V."/>
            <person name="Detkova E."/>
            <person name="Grouzdev D.S."/>
            <person name="Koziaeva V."/>
            <person name="Zhilina T."/>
        </authorList>
    </citation>
    <scope>NUCLEOTIDE SEQUENCE</scope>
    <source>
        <strain evidence="2">Z-7014</strain>
    </source>
</reference>
<dbReference type="AlphaFoldDB" id="A0A931F8N5"/>
<name>A0A931F8N5_9FIRM</name>
<feature type="domain" description="Nitroreductase" evidence="1">
    <location>
        <begin position="53"/>
        <end position="229"/>
    </location>
</feature>
<dbReference type="InterPro" id="IPR020051">
    <property type="entry name" value="SagB-type_dehydrogenase"/>
</dbReference>
<proteinExistence type="predicted"/>
<dbReference type="Gene3D" id="3.40.109.10">
    <property type="entry name" value="NADH Oxidase"/>
    <property type="match status" value="1"/>
</dbReference>
<evidence type="ECO:0000313" key="3">
    <source>
        <dbReference type="Proteomes" id="UP000621436"/>
    </source>
</evidence>
<dbReference type="PANTHER" id="PTHR43745">
    <property type="entry name" value="NITROREDUCTASE MJ1384-RELATED"/>
    <property type="match status" value="1"/>
</dbReference>
<protein>
    <submittedName>
        <fullName evidence="2">SagB/ThcOx family dehydrogenase</fullName>
    </submittedName>
</protein>
<dbReference type="Proteomes" id="UP000621436">
    <property type="component" value="Unassembled WGS sequence"/>
</dbReference>
<dbReference type="PANTHER" id="PTHR43745:SF2">
    <property type="entry name" value="NITROREDUCTASE MJ1384-RELATED"/>
    <property type="match status" value="1"/>
</dbReference>
<dbReference type="EMBL" id="JADPIE010000008">
    <property type="protein sequence ID" value="MBF8437936.1"/>
    <property type="molecule type" value="Genomic_DNA"/>
</dbReference>
<gene>
    <name evidence="2" type="ORF">I0Q91_12655</name>
</gene>
<dbReference type="GO" id="GO:0016491">
    <property type="term" value="F:oxidoreductase activity"/>
    <property type="evidence" value="ECO:0007669"/>
    <property type="project" value="InterPro"/>
</dbReference>
<dbReference type="RefSeq" id="WP_270454996.1">
    <property type="nucleotide sequence ID" value="NZ_JADPIE010000008.1"/>
</dbReference>
<accession>A0A931F8N5</accession>
<dbReference type="InterPro" id="IPR052544">
    <property type="entry name" value="Bacteriocin_Proc_Enz"/>
</dbReference>
<keyword evidence="3" id="KW-1185">Reference proteome</keyword>
<comment type="caution">
    <text evidence="2">The sequence shown here is derived from an EMBL/GenBank/DDBJ whole genome shotgun (WGS) entry which is preliminary data.</text>
</comment>